<proteinExistence type="predicted"/>
<name>A0ABN0UIM2_9PSEU</name>
<dbReference type="Gene3D" id="1.10.101.10">
    <property type="entry name" value="PGBD-like superfamily/PGBD"/>
    <property type="match status" value="1"/>
</dbReference>
<dbReference type="InterPro" id="IPR036365">
    <property type="entry name" value="PGBD-like_sf"/>
</dbReference>
<sequence>MKSLIGRLALTLATAATALTLGATGSASASAEDVSAAALPTCTHKWDYQPATANRSKRCVLGQGNYGNAVLALQQSLKYCYGKNIAVDKDFGPATRTALIQVQRAVGADPDGVYGPETNRKMKWLAATGCRHNPSGD</sequence>
<keyword evidence="4" id="KW-1185">Reference proteome</keyword>
<feature type="signal peptide" evidence="1">
    <location>
        <begin position="1"/>
        <end position="31"/>
    </location>
</feature>
<dbReference type="InterPro" id="IPR036366">
    <property type="entry name" value="PGBDSf"/>
</dbReference>
<dbReference type="InterPro" id="IPR002477">
    <property type="entry name" value="Peptidoglycan-bd-like"/>
</dbReference>
<evidence type="ECO:0000259" key="2">
    <source>
        <dbReference type="Pfam" id="PF01471"/>
    </source>
</evidence>
<evidence type="ECO:0000313" key="3">
    <source>
        <dbReference type="EMBL" id="GAA0251849.1"/>
    </source>
</evidence>
<dbReference type="Pfam" id="PF01471">
    <property type="entry name" value="PG_binding_1"/>
    <property type="match status" value="1"/>
</dbReference>
<accession>A0ABN0UIM2</accession>
<protein>
    <recommendedName>
        <fullName evidence="2">Peptidoglycan binding-like domain-containing protein</fullName>
    </recommendedName>
</protein>
<dbReference type="RefSeq" id="WP_343937331.1">
    <property type="nucleotide sequence ID" value="NZ_BAAABU010000019.1"/>
</dbReference>
<feature type="domain" description="Peptidoglycan binding-like" evidence="2">
    <location>
        <begin position="67"/>
        <end position="122"/>
    </location>
</feature>
<comment type="caution">
    <text evidence="3">The sequence shown here is derived from an EMBL/GenBank/DDBJ whole genome shotgun (WGS) entry which is preliminary data.</text>
</comment>
<keyword evidence="1" id="KW-0732">Signal</keyword>
<gene>
    <name evidence="3" type="ORF">GCM10010492_60350</name>
</gene>
<reference evidence="3 4" key="1">
    <citation type="journal article" date="2019" name="Int. J. Syst. Evol. Microbiol.">
        <title>The Global Catalogue of Microorganisms (GCM) 10K type strain sequencing project: providing services to taxonomists for standard genome sequencing and annotation.</title>
        <authorList>
            <consortium name="The Broad Institute Genomics Platform"/>
            <consortium name="The Broad Institute Genome Sequencing Center for Infectious Disease"/>
            <person name="Wu L."/>
            <person name="Ma J."/>
        </authorList>
    </citation>
    <scope>NUCLEOTIDE SEQUENCE [LARGE SCALE GENOMIC DNA]</scope>
    <source>
        <strain evidence="3 4">JCM 3380</strain>
    </source>
</reference>
<dbReference type="EMBL" id="BAAABU010000019">
    <property type="protein sequence ID" value="GAA0251849.1"/>
    <property type="molecule type" value="Genomic_DNA"/>
</dbReference>
<feature type="chain" id="PRO_5045393229" description="Peptidoglycan binding-like domain-containing protein" evidence="1">
    <location>
        <begin position="32"/>
        <end position="137"/>
    </location>
</feature>
<dbReference type="Proteomes" id="UP001500416">
    <property type="component" value="Unassembled WGS sequence"/>
</dbReference>
<organism evidence="3 4">
    <name type="scientific">Saccharothrix mutabilis subsp. mutabilis</name>
    <dbReference type="NCBI Taxonomy" id="66855"/>
    <lineage>
        <taxon>Bacteria</taxon>
        <taxon>Bacillati</taxon>
        <taxon>Actinomycetota</taxon>
        <taxon>Actinomycetes</taxon>
        <taxon>Pseudonocardiales</taxon>
        <taxon>Pseudonocardiaceae</taxon>
        <taxon>Saccharothrix</taxon>
    </lineage>
</organism>
<evidence type="ECO:0000313" key="4">
    <source>
        <dbReference type="Proteomes" id="UP001500416"/>
    </source>
</evidence>
<evidence type="ECO:0000256" key="1">
    <source>
        <dbReference type="SAM" id="SignalP"/>
    </source>
</evidence>
<dbReference type="SUPFAM" id="SSF47090">
    <property type="entry name" value="PGBD-like"/>
    <property type="match status" value="1"/>
</dbReference>